<dbReference type="PANTHER" id="PTHR21089">
    <property type="entry name" value="SHIKIMATE DEHYDROGENASE"/>
    <property type="match status" value="1"/>
</dbReference>
<comment type="caution">
    <text evidence="13">The sequence shown here is derived from an EMBL/GenBank/DDBJ whole genome shotgun (WGS) entry which is preliminary data.</text>
</comment>
<organism evidence="13 14">
    <name type="scientific">Candidatus Thermofonsia Clade 1 bacterium</name>
    <dbReference type="NCBI Taxonomy" id="2364210"/>
    <lineage>
        <taxon>Bacteria</taxon>
        <taxon>Bacillati</taxon>
        <taxon>Chloroflexota</taxon>
        <taxon>Candidatus Thermofontia</taxon>
        <taxon>Candidatus Thermofonsia Clade 1</taxon>
    </lineage>
</organism>
<dbReference type="GO" id="GO:0005829">
    <property type="term" value="C:cytosol"/>
    <property type="evidence" value="ECO:0007669"/>
    <property type="project" value="TreeGrafter"/>
</dbReference>
<keyword evidence="4 8" id="KW-0521">NADP</keyword>
<dbReference type="InterPro" id="IPR046346">
    <property type="entry name" value="Aminoacid_DH-like_N_sf"/>
</dbReference>
<evidence type="ECO:0000256" key="3">
    <source>
        <dbReference type="ARBA" id="ARBA00022605"/>
    </source>
</evidence>
<evidence type="ECO:0000259" key="9">
    <source>
        <dbReference type="Pfam" id="PF01488"/>
    </source>
</evidence>
<feature type="binding site" evidence="8">
    <location>
        <position position="244"/>
    </location>
    <ligand>
        <name>NADP(+)</name>
        <dbReference type="ChEBI" id="CHEBI:58349"/>
    </ligand>
</feature>
<evidence type="ECO:0000256" key="1">
    <source>
        <dbReference type="ARBA" id="ARBA00004871"/>
    </source>
</evidence>
<feature type="binding site" evidence="8">
    <location>
        <position position="98"/>
    </location>
    <ligand>
        <name>NADP(+)</name>
        <dbReference type="ChEBI" id="CHEBI:58349"/>
    </ligand>
</feature>
<accession>A0A2M8PZJ6</accession>
<dbReference type="CDD" id="cd01065">
    <property type="entry name" value="NAD_bind_Shikimate_DH"/>
    <property type="match status" value="1"/>
</dbReference>
<dbReference type="GO" id="GO:0004764">
    <property type="term" value="F:shikimate 3-dehydrogenase (NADP+) activity"/>
    <property type="evidence" value="ECO:0007669"/>
    <property type="project" value="UniProtKB-UniRule"/>
</dbReference>
<evidence type="ECO:0000313" key="15">
    <source>
        <dbReference type="Proteomes" id="UP000229681"/>
    </source>
</evidence>
<feature type="domain" description="Shikimate dehydrogenase substrate binding N-terminal" evidence="10">
    <location>
        <begin position="27"/>
        <end position="109"/>
    </location>
</feature>
<dbReference type="Pfam" id="PF18317">
    <property type="entry name" value="SDH_C"/>
    <property type="match status" value="1"/>
</dbReference>
<keyword evidence="6 8" id="KW-0057">Aromatic amino acid biosynthesis</keyword>
<keyword evidence="3 8" id="KW-0028">Amino-acid biosynthesis</keyword>
<feature type="binding site" evidence="8">
    <location>
        <position position="267"/>
    </location>
    <ligand>
        <name>NADP(+)</name>
        <dbReference type="ChEBI" id="CHEBI:58349"/>
    </ligand>
</feature>
<dbReference type="SUPFAM" id="SSF51735">
    <property type="entry name" value="NAD(P)-binding Rossmann-fold domains"/>
    <property type="match status" value="1"/>
</dbReference>
<evidence type="ECO:0000256" key="4">
    <source>
        <dbReference type="ARBA" id="ARBA00022857"/>
    </source>
</evidence>
<gene>
    <name evidence="8 13" type="primary">aroE</name>
    <name evidence="12" type="ORF">CUN49_09580</name>
    <name evidence="13" type="ORF">CUN50_02320</name>
</gene>
<evidence type="ECO:0000256" key="2">
    <source>
        <dbReference type="ARBA" id="ARBA00012962"/>
    </source>
</evidence>
<evidence type="ECO:0000256" key="7">
    <source>
        <dbReference type="ARBA" id="ARBA00049442"/>
    </source>
</evidence>
<protein>
    <recommendedName>
        <fullName evidence="2 8">Shikimate dehydrogenase (NADP(+))</fullName>
        <shortName evidence="8">SDH</shortName>
        <ecNumber evidence="2 8">1.1.1.25</ecNumber>
    </recommendedName>
</protein>
<dbReference type="EMBL" id="PGTL01000006">
    <property type="protein sequence ID" value="PJF42977.1"/>
    <property type="molecule type" value="Genomic_DNA"/>
</dbReference>
<dbReference type="GO" id="GO:0019632">
    <property type="term" value="P:shikimate metabolic process"/>
    <property type="evidence" value="ECO:0007669"/>
    <property type="project" value="InterPro"/>
</dbReference>
<evidence type="ECO:0000256" key="8">
    <source>
        <dbReference type="HAMAP-Rule" id="MF_00222"/>
    </source>
</evidence>
<feature type="binding site" evidence="8">
    <location>
        <position position="107"/>
    </location>
    <ligand>
        <name>shikimate</name>
        <dbReference type="ChEBI" id="CHEBI:36208"/>
    </ligand>
</feature>
<comment type="catalytic activity">
    <reaction evidence="7 8">
        <text>shikimate + NADP(+) = 3-dehydroshikimate + NADPH + H(+)</text>
        <dbReference type="Rhea" id="RHEA:17737"/>
        <dbReference type="ChEBI" id="CHEBI:15378"/>
        <dbReference type="ChEBI" id="CHEBI:16630"/>
        <dbReference type="ChEBI" id="CHEBI:36208"/>
        <dbReference type="ChEBI" id="CHEBI:57783"/>
        <dbReference type="ChEBI" id="CHEBI:58349"/>
        <dbReference type="EC" id="1.1.1.25"/>
    </reaction>
</comment>
<feature type="binding site" evidence="8">
    <location>
        <position position="246"/>
    </location>
    <ligand>
        <name>shikimate</name>
        <dbReference type="ChEBI" id="CHEBI:36208"/>
    </ligand>
</feature>
<dbReference type="Pfam" id="PF01488">
    <property type="entry name" value="Shikimate_DH"/>
    <property type="match status" value="1"/>
</dbReference>
<dbReference type="HAMAP" id="MF_00222">
    <property type="entry name" value="Shikimate_DH_AroE"/>
    <property type="match status" value="1"/>
</dbReference>
<comment type="pathway">
    <text evidence="1 8">Metabolic intermediate biosynthesis; chorismate biosynthesis; chorismate from D-erythrose 4-phosphate and phosphoenolpyruvate: step 4/7.</text>
</comment>
<evidence type="ECO:0000313" key="14">
    <source>
        <dbReference type="Proteomes" id="UP000228947"/>
    </source>
</evidence>
<evidence type="ECO:0000256" key="5">
    <source>
        <dbReference type="ARBA" id="ARBA00023002"/>
    </source>
</evidence>
<dbReference type="UniPathway" id="UPA00053">
    <property type="reaction ID" value="UER00087"/>
</dbReference>
<dbReference type="Gene3D" id="3.40.50.720">
    <property type="entry name" value="NAD(P)-binding Rossmann-like Domain"/>
    <property type="match status" value="1"/>
</dbReference>
<feature type="domain" description="Quinate/shikimate 5-dehydrogenase/glutamyl-tRNA reductase" evidence="9">
    <location>
        <begin position="133"/>
        <end position="217"/>
    </location>
</feature>
<dbReference type="Proteomes" id="UP000229681">
    <property type="component" value="Unassembled WGS sequence"/>
</dbReference>
<dbReference type="Gene3D" id="3.40.50.10860">
    <property type="entry name" value="Leucine Dehydrogenase, chain A, domain 1"/>
    <property type="match status" value="1"/>
</dbReference>
<evidence type="ECO:0000259" key="11">
    <source>
        <dbReference type="Pfam" id="PF18317"/>
    </source>
</evidence>
<dbReference type="InterPro" id="IPR013708">
    <property type="entry name" value="Shikimate_DH-bd_N"/>
</dbReference>
<dbReference type="SUPFAM" id="SSF53223">
    <property type="entry name" value="Aminoacid dehydrogenase-like, N-terminal domain"/>
    <property type="match status" value="1"/>
</dbReference>
<feature type="binding site" evidence="8">
    <location>
        <begin position="172"/>
        <end position="177"/>
    </location>
    <ligand>
        <name>NADP(+)</name>
        <dbReference type="ChEBI" id="CHEBI:58349"/>
    </ligand>
</feature>
<dbReference type="GO" id="GO:0050661">
    <property type="term" value="F:NADP binding"/>
    <property type="evidence" value="ECO:0007669"/>
    <property type="project" value="InterPro"/>
</dbReference>
<dbReference type="InterPro" id="IPR022893">
    <property type="entry name" value="Shikimate_DH_fam"/>
</dbReference>
<reference evidence="14 15" key="1">
    <citation type="submission" date="2017-11" db="EMBL/GenBank/DDBJ databases">
        <title>Evolution of Phototrophy in the Chloroflexi Phylum Driven by Horizontal Gene Transfer.</title>
        <authorList>
            <person name="Ward L.M."/>
            <person name="Hemp J."/>
            <person name="Shih P.M."/>
            <person name="Mcglynn S.E."/>
            <person name="Fischer W."/>
        </authorList>
    </citation>
    <scope>NUCLEOTIDE SEQUENCE [LARGE SCALE GENOMIC DNA]</scope>
    <source>
        <strain evidence="13">CP1_1M</strain>
        <strain evidence="12">JP3_13</strain>
    </source>
</reference>
<dbReference type="NCBIfam" id="TIGR00507">
    <property type="entry name" value="aroE"/>
    <property type="match status" value="1"/>
</dbReference>
<feature type="binding site" evidence="8">
    <location>
        <position position="124"/>
    </location>
    <ligand>
        <name>shikimate</name>
        <dbReference type="ChEBI" id="CHEBI:36208"/>
    </ligand>
</feature>
<comment type="subunit">
    <text evidence="8">Homodimer.</text>
</comment>
<feature type="binding site" evidence="8">
    <location>
        <begin position="149"/>
        <end position="153"/>
    </location>
    <ligand>
        <name>NADP(+)</name>
        <dbReference type="ChEBI" id="CHEBI:58349"/>
    </ligand>
</feature>
<dbReference type="GO" id="GO:0009073">
    <property type="term" value="P:aromatic amino acid family biosynthetic process"/>
    <property type="evidence" value="ECO:0007669"/>
    <property type="project" value="UniProtKB-KW"/>
</dbReference>
<name>A0A2M8PZJ6_9CHLR</name>
<dbReference type="GO" id="GO:0009423">
    <property type="term" value="P:chorismate biosynthetic process"/>
    <property type="evidence" value="ECO:0007669"/>
    <property type="project" value="UniProtKB-UniRule"/>
</dbReference>
<dbReference type="Pfam" id="PF08501">
    <property type="entry name" value="Shikimate_dh_N"/>
    <property type="match status" value="1"/>
</dbReference>
<evidence type="ECO:0000313" key="12">
    <source>
        <dbReference type="EMBL" id="PJF35633.1"/>
    </source>
</evidence>
<evidence type="ECO:0000313" key="13">
    <source>
        <dbReference type="EMBL" id="PJF42977.1"/>
    </source>
</evidence>
<dbReference type="InterPro" id="IPR041121">
    <property type="entry name" value="SDH_C"/>
</dbReference>
<dbReference type="InterPro" id="IPR011342">
    <property type="entry name" value="Shikimate_DH"/>
</dbReference>
<dbReference type="EMBL" id="PGTM01000129">
    <property type="protein sequence ID" value="PJF35633.1"/>
    <property type="molecule type" value="Genomic_DNA"/>
</dbReference>
<dbReference type="EC" id="1.1.1.25" evidence="2 8"/>
<feature type="binding site" evidence="8">
    <location>
        <begin position="35"/>
        <end position="37"/>
    </location>
    <ligand>
        <name>shikimate</name>
        <dbReference type="ChEBI" id="CHEBI:36208"/>
    </ligand>
</feature>
<dbReference type="Proteomes" id="UP000228947">
    <property type="component" value="Unassembled WGS sequence"/>
</dbReference>
<dbReference type="AlphaFoldDB" id="A0A2M8PZJ6"/>
<comment type="function">
    <text evidence="8">Involved in the biosynthesis of the chorismate, which leads to the biosynthesis of aromatic amino acids. Catalyzes the reversible NADPH linked reduction of 3-dehydroshikimate (DHSA) to yield shikimate (SA).</text>
</comment>
<keyword evidence="5 8" id="KW-0560">Oxidoreductase</keyword>
<feature type="active site" description="Proton acceptor" evidence="8">
    <location>
        <position position="86"/>
    </location>
</feature>
<proteinExistence type="inferred from homology"/>
<evidence type="ECO:0000256" key="6">
    <source>
        <dbReference type="ARBA" id="ARBA00023141"/>
    </source>
</evidence>
<evidence type="ECO:0000259" key="10">
    <source>
        <dbReference type="Pfam" id="PF08501"/>
    </source>
</evidence>
<dbReference type="GO" id="GO:0008652">
    <property type="term" value="P:amino acid biosynthetic process"/>
    <property type="evidence" value="ECO:0007669"/>
    <property type="project" value="UniProtKB-KW"/>
</dbReference>
<dbReference type="InterPro" id="IPR006151">
    <property type="entry name" value="Shikm_DH/Glu-tRNA_Rdtase"/>
</dbReference>
<dbReference type="InterPro" id="IPR036291">
    <property type="entry name" value="NAD(P)-bd_dom_sf"/>
</dbReference>
<feature type="domain" description="SDH C-terminal" evidence="11">
    <location>
        <begin position="267"/>
        <end position="296"/>
    </location>
</feature>
<sequence length="303" mass="32754">MASLQRKVKGLNDRIAHIDGQTQLVGIIGYPVAHSLSPEMHNAAFAELGMNWRYVPLLVAPDRLADALRGVLALGFRGVNVTVPHKVACIPYLDSVTEAVTIAGAVNTIRIDASQGKLEGLNTDMSGFLADLAVNRISVGEDSHVVILGAGGAARSIGAGLARSGARIVFVNRTLERGLEIVEFLRSTWESCNVEAVGLDRLAEVSREATLIVNATSVGMFPYTDSSPWREGVPFPKQAVLYDTIYRPLQTKLMRDAERSGLRVIGGLGMLVYQGAAAFEMWTGKKPPIELMRQVCLQRLSQS</sequence>
<feature type="binding site" evidence="8">
    <location>
        <position position="82"/>
    </location>
    <ligand>
        <name>shikimate</name>
        <dbReference type="ChEBI" id="CHEBI:36208"/>
    </ligand>
</feature>
<accession>A0A2M8PDL6</accession>
<dbReference type="PANTHER" id="PTHR21089:SF1">
    <property type="entry name" value="BIFUNCTIONAL 3-DEHYDROQUINATE DEHYDRATASE_SHIKIMATE DEHYDROGENASE, CHLOROPLASTIC"/>
    <property type="match status" value="1"/>
</dbReference>
<comment type="similarity">
    <text evidence="8">Belongs to the shikimate dehydrogenase family.</text>
</comment>
<feature type="binding site" evidence="8">
    <location>
        <position position="274"/>
    </location>
    <ligand>
        <name>shikimate</name>
        <dbReference type="ChEBI" id="CHEBI:36208"/>
    </ligand>
</feature>